<sequence>MKELLRRTSAQVKKLCFLCALMLVSAAAFAQTVAGTVVDVDNKPVSLATVEVKGTSRRTVTDDAGKFSILAATSDILVVTSVNYAIQETPLNGRQSVSITLTPTSKSMETVVVTALGIKRESKKLGYAAETVRVNELQQNRTTNLGTALEGKIAGLDITPPSAGAGASNKIRLRGQSAFAGANNSPLLVINGLPMDQGARGTNADGPNRDLGDNLQMVNPDDIESMTVLKGATAAAIYGSRAANGAIIITTKNGSKSSGLGVELTSNVSADEVLDLTDFQYEFGQGVNGVRPKTQGEAVNSGQFGWGERYDAVPTIQFDGVSRPYAPQRDRIKNFFNTGTSFTNTIAVSSGNAKGSFRASFTNQDVKGIVYTNKYHKKIFNLGVNQNLSDKLSIQLNLNYTNEKNENPPQVGVQGIGTMNFLVRTSPTVPLEVYKANAVNEVGIERQTTGFAQTLINPYWTLPRQFFFNKRDRLLSTATMRYQMLKWLYLQGRINMDYGVDFTEQNTPTGTGSPANGAYYDPTRTTFNGTYVVGETSGKQINADFLLGGNHRFGDFSIDASFGGNIFTDRYRNFNQDATAFIVRDLYTIENGTVKNQTYGIGRRQINSLYGLAELGYKDLLFLNITGRNDWFSVLNPNNNSYFYPSVSGSFVFSELLESSPWLSFGKLRASYADVGSENGIGIFGGQLTYGFLQQPFNGSTLAQINNANNPNPNIRPFSVREKEVGLELRLFASRLHLDIAAYDKQTKDQIVTITNSIASGYNGTTINFGALQNRGIELLLDGTPYRTRNFSWTSAFNTAYNTTKVLALTPGVTRTTVADWSGGNEFIGSLVYEVGKPLNQISSRTYLRDDQGNILLGPDGRLRATTSNVLHGSALPKFTGGWNNVFRYKNLSLLVHMDYKTGGKMLSSTALNALRQGHSKASLVGRRPGETGVVFPGIYQSGPNVGKPNTTPVYGQQFYADYRNLQIADPVIFKSDFIKLRNITLTYDFSPVIGTKYIKGLVLSAACRNVAIIKKWVPDIDPEAVQSSGDFRVGYEAVSLPTTRNYSVNLNVKF</sequence>
<evidence type="ECO:0000256" key="3">
    <source>
        <dbReference type="ARBA" id="ARBA00022452"/>
    </source>
</evidence>
<evidence type="ECO:0000256" key="8">
    <source>
        <dbReference type="SAM" id="SignalP"/>
    </source>
</evidence>
<dbReference type="OrthoDB" id="9768177at2"/>
<evidence type="ECO:0000313" key="10">
    <source>
        <dbReference type="EMBL" id="SHF10495.1"/>
    </source>
</evidence>
<evidence type="ECO:0000256" key="5">
    <source>
        <dbReference type="ARBA" id="ARBA00023136"/>
    </source>
</evidence>
<reference evidence="10 11" key="1">
    <citation type="submission" date="2016-11" db="EMBL/GenBank/DDBJ databases">
        <authorList>
            <person name="Jaros S."/>
            <person name="Januszkiewicz K."/>
            <person name="Wedrychowicz H."/>
        </authorList>
    </citation>
    <scope>NUCLEOTIDE SEQUENCE [LARGE SCALE GENOMIC DNA]</scope>
    <source>
        <strain evidence="10 11">DSM 26897</strain>
    </source>
</reference>
<dbReference type="NCBIfam" id="TIGR04057">
    <property type="entry name" value="SusC_RagA_signa"/>
    <property type="match status" value="1"/>
</dbReference>
<protein>
    <submittedName>
        <fullName evidence="10">TonB-linked outer membrane protein, SusC/RagA family</fullName>
    </submittedName>
</protein>
<dbReference type="RefSeq" id="WP_083596428.1">
    <property type="nucleotide sequence ID" value="NZ_FQUO01000005.1"/>
</dbReference>
<feature type="signal peptide" evidence="8">
    <location>
        <begin position="1"/>
        <end position="30"/>
    </location>
</feature>
<evidence type="ECO:0000259" key="9">
    <source>
        <dbReference type="Pfam" id="PF07715"/>
    </source>
</evidence>
<dbReference type="GO" id="GO:0009279">
    <property type="term" value="C:cell outer membrane"/>
    <property type="evidence" value="ECO:0007669"/>
    <property type="project" value="UniProtKB-SubCell"/>
</dbReference>
<keyword evidence="11" id="KW-1185">Reference proteome</keyword>
<name>A0A1M4YXQ0_9BACT</name>
<dbReference type="AlphaFoldDB" id="A0A1M4YXQ0"/>
<dbReference type="Proteomes" id="UP000184368">
    <property type="component" value="Unassembled WGS sequence"/>
</dbReference>
<dbReference type="STRING" id="1302690.BUE76_22805"/>
<comment type="subcellular location">
    <subcellularLocation>
        <location evidence="1 7">Cell outer membrane</location>
        <topology evidence="1 7">Multi-pass membrane protein</topology>
    </subcellularLocation>
</comment>
<dbReference type="InterPro" id="IPR023997">
    <property type="entry name" value="TonB-dep_OMP_SusC/RagA_CS"/>
</dbReference>
<evidence type="ECO:0000256" key="6">
    <source>
        <dbReference type="ARBA" id="ARBA00023237"/>
    </source>
</evidence>
<dbReference type="NCBIfam" id="TIGR04056">
    <property type="entry name" value="OMP_RagA_SusC"/>
    <property type="match status" value="1"/>
</dbReference>
<dbReference type="Pfam" id="PF13715">
    <property type="entry name" value="CarbopepD_reg_2"/>
    <property type="match status" value="1"/>
</dbReference>
<dbReference type="SUPFAM" id="SSF56935">
    <property type="entry name" value="Porins"/>
    <property type="match status" value="1"/>
</dbReference>
<dbReference type="Gene3D" id="2.60.40.1120">
    <property type="entry name" value="Carboxypeptidase-like, regulatory domain"/>
    <property type="match status" value="1"/>
</dbReference>
<dbReference type="SUPFAM" id="SSF49464">
    <property type="entry name" value="Carboxypeptidase regulatory domain-like"/>
    <property type="match status" value="1"/>
</dbReference>
<evidence type="ECO:0000256" key="2">
    <source>
        <dbReference type="ARBA" id="ARBA00022448"/>
    </source>
</evidence>
<keyword evidence="5 7" id="KW-0472">Membrane</keyword>
<comment type="similarity">
    <text evidence="7">Belongs to the TonB-dependent receptor family.</text>
</comment>
<organism evidence="10 11">
    <name type="scientific">Cnuella takakiae</name>
    <dbReference type="NCBI Taxonomy" id="1302690"/>
    <lineage>
        <taxon>Bacteria</taxon>
        <taxon>Pseudomonadati</taxon>
        <taxon>Bacteroidota</taxon>
        <taxon>Chitinophagia</taxon>
        <taxon>Chitinophagales</taxon>
        <taxon>Chitinophagaceae</taxon>
        <taxon>Cnuella</taxon>
    </lineage>
</organism>
<evidence type="ECO:0000256" key="7">
    <source>
        <dbReference type="PROSITE-ProRule" id="PRU01360"/>
    </source>
</evidence>
<evidence type="ECO:0000256" key="4">
    <source>
        <dbReference type="ARBA" id="ARBA00022692"/>
    </source>
</evidence>
<accession>A0A1M4YXQ0</accession>
<gene>
    <name evidence="10" type="ORF">SAMN05444008_10513</name>
</gene>
<feature type="chain" id="PRO_5012138116" evidence="8">
    <location>
        <begin position="31"/>
        <end position="1055"/>
    </location>
</feature>
<dbReference type="InterPro" id="IPR012910">
    <property type="entry name" value="Plug_dom"/>
</dbReference>
<dbReference type="Pfam" id="PF07715">
    <property type="entry name" value="Plug"/>
    <property type="match status" value="1"/>
</dbReference>
<dbReference type="InterPro" id="IPR008969">
    <property type="entry name" value="CarboxyPept-like_regulatory"/>
</dbReference>
<dbReference type="InterPro" id="IPR039426">
    <property type="entry name" value="TonB-dep_rcpt-like"/>
</dbReference>
<feature type="domain" description="TonB-dependent receptor plug" evidence="9">
    <location>
        <begin position="126"/>
        <end position="246"/>
    </location>
</feature>
<dbReference type="InterPro" id="IPR037066">
    <property type="entry name" value="Plug_dom_sf"/>
</dbReference>
<keyword evidence="6 7" id="KW-0998">Cell outer membrane</keyword>
<keyword evidence="4 7" id="KW-0812">Transmembrane</keyword>
<evidence type="ECO:0000256" key="1">
    <source>
        <dbReference type="ARBA" id="ARBA00004571"/>
    </source>
</evidence>
<keyword evidence="2 7" id="KW-0813">Transport</keyword>
<dbReference type="EMBL" id="FQUO01000005">
    <property type="protein sequence ID" value="SHF10495.1"/>
    <property type="molecule type" value="Genomic_DNA"/>
</dbReference>
<keyword evidence="3 7" id="KW-1134">Transmembrane beta strand</keyword>
<keyword evidence="8" id="KW-0732">Signal</keyword>
<dbReference type="Gene3D" id="2.170.130.10">
    <property type="entry name" value="TonB-dependent receptor, plug domain"/>
    <property type="match status" value="1"/>
</dbReference>
<dbReference type="PROSITE" id="PS52016">
    <property type="entry name" value="TONB_DEPENDENT_REC_3"/>
    <property type="match status" value="1"/>
</dbReference>
<evidence type="ECO:0000313" key="11">
    <source>
        <dbReference type="Proteomes" id="UP000184368"/>
    </source>
</evidence>
<proteinExistence type="inferred from homology"/>
<dbReference type="InterPro" id="IPR023996">
    <property type="entry name" value="TonB-dep_OMP_SusC/RagA"/>
</dbReference>
<dbReference type="InterPro" id="IPR036942">
    <property type="entry name" value="Beta-barrel_TonB_sf"/>
</dbReference>
<dbReference type="Gene3D" id="2.40.170.20">
    <property type="entry name" value="TonB-dependent receptor, beta-barrel domain"/>
    <property type="match status" value="1"/>
</dbReference>